<evidence type="ECO:0000313" key="2">
    <source>
        <dbReference type="Proteomes" id="UP000637239"/>
    </source>
</evidence>
<gene>
    <name evidence="1" type="ORF">ACHE_50661S</name>
</gene>
<reference evidence="1" key="1">
    <citation type="submission" date="2021-01" db="EMBL/GenBank/DDBJ databases">
        <authorList>
            <consortium name="Aspergillus chevalieri M1 genome sequencing consortium"/>
            <person name="Kazuki M."/>
            <person name="Futagami T."/>
        </authorList>
    </citation>
    <scope>NUCLEOTIDE SEQUENCE</scope>
    <source>
        <strain evidence="1">M1</strain>
    </source>
</reference>
<accession>A0A7R7ZPC4</accession>
<sequence length="89" mass="9586">MNNTDKLTATATTVVNGIMVSLQIERIHQTRDRPGELEPLELISHQLVSFGMGDGDGVAHDMDGWISEIGVTETGQQMTAGKDMATICV</sequence>
<reference evidence="1" key="2">
    <citation type="submission" date="2021-02" db="EMBL/GenBank/DDBJ databases">
        <title>Aspergillus chevalieri M1 genome sequence.</title>
        <authorList>
            <person name="Kadooka C."/>
            <person name="Mori K."/>
            <person name="Futagami T."/>
        </authorList>
    </citation>
    <scope>NUCLEOTIDE SEQUENCE</scope>
    <source>
        <strain evidence="1">M1</strain>
    </source>
</reference>
<organism evidence="1 2">
    <name type="scientific">Aspergillus chevalieri</name>
    <name type="common">Eurotium chevalieri</name>
    <dbReference type="NCBI Taxonomy" id="182096"/>
    <lineage>
        <taxon>Eukaryota</taxon>
        <taxon>Fungi</taxon>
        <taxon>Dikarya</taxon>
        <taxon>Ascomycota</taxon>
        <taxon>Pezizomycotina</taxon>
        <taxon>Eurotiomycetes</taxon>
        <taxon>Eurotiomycetidae</taxon>
        <taxon>Eurotiales</taxon>
        <taxon>Aspergillaceae</taxon>
        <taxon>Aspergillus</taxon>
        <taxon>Aspergillus subgen. Aspergillus</taxon>
    </lineage>
</organism>
<keyword evidence="2" id="KW-1185">Reference proteome</keyword>
<dbReference type="GeneID" id="66983821"/>
<evidence type="ECO:0000313" key="1">
    <source>
        <dbReference type="EMBL" id="BCR89463.1"/>
    </source>
</evidence>
<name>A0A7R7ZPC4_ASPCH</name>
<dbReference type="Proteomes" id="UP000637239">
    <property type="component" value="Chromosome 5"/>
</dbReference>
<dbReference type="RefSeq" id="XP_043137985.1">
    <property type="nucleotide sequence ID" value="XM_043280402.1"/>
</dbReference>
<protein>
    <submittedName>
        <fullName evidence="1">Uncharacterized protein</fullName>
    </submittedName>
</protein>
<proteinExistence type="predicted"/>
<dbReference type="AlphaFoldDB" id="A0A7R7ZPC4"/>
<dbReference type="EMBL" id="AP024420">
    <property type="protein sequence ID" value="BCR89463.1"/>
    <property type="molecule type" value="Genomic_DNA"/>
</dbReference>
<dbReference type="KEGG" id="ache:ACHE_50661S"/>